<evidence type="ECO:0000313" key="3">
    <source>
        <dbReference type="Proteomes" id="UP001162001"/>
    </source>
</evidence>
<dbReference type="CDD" id="cd22744">
    <property type="entry name" value="OTU"/>
    <property type="match status" value="1"/>
</dbReference>
<sequence length="318" mass="37403">MEQVDCTTIPEYLKFPRTINHKVWAEYLGRQLNWDERCILEDYRAENRMNDMMKELYTQCNIKGNLYVPMLTNIDGNCLIESLNYYGIGENVKQLRNMLSVLMYIYKDYKGFLPNNDLSLKELFDMTNEIEIVCSRKKTDDDEHLEYYKYTYNVMCQDLSNSHSWQRLPTQLILMVVSYVFKVEIIIVSNMGSYENVINAFESVTPKPSLFTVYLGHLGESHYIPLDILNPDKEELDPLFYRDAKHKLIEWATFMEKIKINNYYEELLKKQKVNEILVTESIKVETDQISDSNITTFVDVAAITGNNNNNDNDSYVSF</sequence>
<proteinExistence type="predicted"/>
<evidence type="ECO:0000313" key="2">
    <source>
        <dbReference type="EMBL" id="QKF93693.1"/>
    </source>
</evidence>
<accession>A0A7D3UQD5</accession>
<dbReference type="Pfam" id="PF02338">
    <property type="entry name" value="OTU"/>
    <property type="match status" value="1"/>
</dbReference>
<protein>
    <submittedName>
        <fullName evidence="2">OTU domain-containing protein</fullName>
    </submittedName>
</protein>
<evidence type="ECO:0000259" key="1">
    <source>
        <dbReference type="Pfam" id="PF02338"/>
    </source>
</evidence>
<organism evidence="2 3">
    <name type="scientific">Fadolivirus FV1/VV64</name>
    <dbReference type="NCBI Taxonomy" id="3070911"/>
    <lineage>
        <taxon>Viruses</taxon>
        <taxon>Varidnaviria</taxon>
        <taxon>Bamfordvirae</taxon>
        <taxon>Nucleocytoviricota</taxon>
        <taxon>Megaviricetes</taxon>
        <taxon>Imitervirales</taxon>
        <taxon>Mimiviridae</taxon>
        <taxon>Klosneuvirinae</taxon>
        <taxon>Fadolivirus</taxon>
        <taxon>Fadolivirus algeromassiliense</taxon>
    </lineage>
</organism>
<name>A0A7D3UQD5_9VIRU</name>
<dbReference type="Gene3D" id="3.90.70.80">
    <property type="match status" value="1"/>
</dbReference>
<gene>
    <name evidence="2" type="ORF">Fadolivirus_1_235</name>
</gene>
<keyword evidence="3" id="KW-1185">Reference proteome</keyword>
<feature type="domain" description="OTU" evidence="1">
    <location>
        <begin position="75"/>
        <end position="220"/>
    </location>
</feature>
<dbReference type="InterPro" id="IPR003323">
    <property type="entry name" value="OTU_dom"/>
</dbReference>
<dbReference type="EMBL" id="MT418680">
    <property type="protein sequence ID" value="QKF93693.1"/>
    <property type="molecule type" value="Genomic_DNA"/>
</dbReference>
<reference evidence="2 3" key="1">
    <citation type="submission" date="2020-04" db="EMBL/GenBank/DDBJ databases">
        <title>Advantages and limits of metagenomic assembly and binning of a giant virus.</title>
        <authorList>
            <person name="Schulz F."/>
            <person name="Andreani J."/>
            <person name="Francis R."/>
            <person name="Boudjemaa H."/>
            <person name="Bou Khalil J.Y."/>
            <person name="Lee J."/>
            <person name="La Scola B."/>
            <person name="Woyke T."/>
        </authorList>
    </citation>
    <scope>NUCLEOTIDE SEQUENCE [LARGE SCALE GENOMIC DNA]</scope>
    <source>
        <strain evidence="2 3">FV1/VV64</strain>
    </source>
</reference>
<dbReference type="Proteomes" id="UP001162001">
    <property type="component" value="Segment"/>
</dbReference>